<dbReference type="GO" id="GO:0098003">
    <property type="term" value="P:viral tail assembly"/>
    <property type="evidence" value="ECO:0007669"/>
    <property type="project" value="UniProtKB-UniRule"/>
</dbReference>
<evidence type="ECO:0000256" key="1">
    <source>
        <dbReference type="HAMAP-Rule" id="MF_04138"/>
    </source>
</evidence>
<keyword evidence="1" id="KW-1188">Viral release from host cell</keyword>
<feature type="domain" description="Bacteriophage tail tape measure N-terminal" evidence="2">
    <location>
        <begin position="196"/>
        <end position="426"/>
    </location>
</feature>
<dbReference type="Pfam" id="PF09718">
    <property type="entry name" value="Tape_meas_lam_C"/>
    <property type="match status" value="1"/>
</dbReference>
<keyword evidence="1" id="KW-0946">Virion</keyword>
<feature type="domain" description="Bacteriophage tail tape measure C-terminal" evidence="3">
    <location>
        <begin position="788"/>
        <end position="861"/>
    </location>
</feature>
<comment type="function">
    <text evidence="1">Serves as a ruler that controls the length of tail by stopping the tail tube polymerization and is probably released from the tail shaft during infection to facilitate DNA translocation into the host cell. Assembles into a multimeric linear form probably arranged as a coil of alpha-helices and stabilized by the covering tail assembly proteins. Its C-terminus fixes the tail tip complex, thereby forming the tail assembly initiator complex. Tail tube proteins polymerize around the tail measure protein, displacing the tail assembly proteins. When the tail reaches the length specified by the tape measure protein, it stops and becomes capped by the tail terminator protein.</text>
</comment>
<dbReference type="InterPro" id="IPR009628">
    <property type="entry name" value="Phage_tape_measure_N"/>
</dbReference>
<keyword evidence="1" id="KW-1227">Viral tail protein</keyword>
<comment type="subcellular location">
    <subcellularLocation>
        <location evidence="1">Virion</location>
    </subcellularLocation>
</comment>
<evidence type="ECO:0000259" key="3">
    <source>
        <dbReference type="Pfam" id="PF09718"/>
    </source>
</evidence>
<gene>
    <name evidence="4" type="ORF">ETEP102_39</name>
</gene>
<comment type="similarity">
    <text evidence="1">Belongs to the Lambdavirus tape measure protein family.</text>
</comment>
<dbReference type="InterPro" id="IPR006431">
    <property type="entry name" value="Phage_tape_meas_C"/>
</dbReference>
<evidence type="ECO:0000259" key="2">
    <source>
        <dbReference type="Pfam" id="PF06791"/>
    </source>
</evidence>
<evidence type="ECO:0000313" key="4">
    <source>
        <dbReference type="EMBL" id="WYD65304.1"/>
    </source>
</evidence>
<comment type="subunit">
    <text evidence="1">Interacts with the tail initiator complex presumably through its C-terminus domain. Interacts with the tail assembly proteins.</text>
</comment>
<dbReference type="EMBL" id="OR979723">
    <property type="protein sequence ID" value="WYD65304.1"/>
    <property type="molecule type" value="Genomic_DNA"/>
</dbReference>
<organism evidence="4">
    <name type="scientific">Escherichia phage ETEP102</name>
    <dbReference type="NCBI Taxonomy" id="3117680"/>
    <lineage>
        <taxon>Viruses</taxon>
        <taxon>Duplodnaviria</taxon>
        <taxon>Heunggongvirae</taxon>
        <taxon>Uroviricota</taxon>
        <taxon>Caudoviricetes</taxon>
    </lineage>
</organism>
<dbReference type="GO" id="GO:0098015">
    <property type="term" value="C:virus tail"/>
    <property type="evidence" value="ECO:0007669"/>
    <property type="project" value="UniProtKB-UniRule"/>
</dbReference>
<keyword evidence="1" id="KW-1245">Viral tail assembly</keyword>
<dbReference type="NCBIfam" id="TIGR01541">
    <property type="entry name" value="tape_meas_lam_C"/>
    <property type="match status" value="1"/>
</dbReference>
<keyword evidence="1" id="KW-1171">Viral genome ejection through host cell envelope</keyword>
<accession>A0AAU6PXW6</accession>
<sequence>MTDKLAGLSLGVDVSQVDRAVKSLENFSKANNKAAGSLSDFVDNEQVARVKAKELAAELARQRAEFQKLEGVIDPTASKMARLKTASEQLDAAWQKGVVPDKKFFELGEMLEAQNNALIKSRSILTAEGRAAAENAKQKARAKADADSFIRSLERQAQAATMTKQEMLELRAAELGVSDKAAPLISKLNQQTEAFKLSGISAGEYRNAMKMLPAQITDVVTSMATGMPIWMVAIQQGGQISDSFGGIGNAMQLAKDGVIDYISSITELKSAFADVRTLGQDAIARFGRAATIFGGGIFTAVAAIGYAAYSSYSELSELQSAIVLSGGYAVQSASEMDTLTDAITENSKASGGAVNDIAVSMAKSGKYTSDQIKIITASTADWATVTSTSADKILAEFDKIAKDPVSGLIELNKTYNFLEKGQLTYINKLKKTEGQTAAVTAATKIFADVMDDRIAKLAESANPLEKMWWNIKKWSSDAWGSVSDRTLGALNLITDVVAGTVEQVKVILNYGDQYIGEFVISATKAMQGIPGMGTFGQSVIDEQQKIVDAAKKQNEELLKSIAERDARIRKGEAGYLEAGKNDKVGDGYSSKTKEAVDKEAEDLKKLNKEKKYSVDQGVKITEQYEMDIVALQSQLKVLQEHKTINDSISQQRKTQWNEQARILILEGIAADQKGRALTQEEKSILLNKSKILDLAEQKAALGDQIVVQERLNKLQDDSEKFVNKTLAATRSLNDTKAMGDRDAKRYAEREAMKANWTSKGGKDTDPAFKRMIDEQDKYYAAEDAKRADWLAGAENAFENYGEAATDMYTNVGGIATNALTGLSDMMTEFLTTGQANFADFAKSIISQIIKMITQMVIFNSISGMMGGSAGGKGFSFANSGWFAAGGYTGDGGKYEPAGTVHKGEFVMTKEATKRIGVDNLYRMMRGYANGGMVGGASRGGGGSAIMAGGVTIGSIPVSINNRSDPNGMEQGVKMIFKQMIQESCSQGGEVYNYINGKAGA</sequence>
<keyword evidence="1" id="KW-0175">Coiled coil</keyword>
<protein>
    <recommendedName>
        <fullName evidence="1">Tape measure protein</fullName>
        <shortName evidence="1">TMP</shortName>
    </recommendedName>
</protein>
<keyword evidence="1" id="KW-1162">Viral penetration into host cytoplasm</keyword>
<name>A0AAU6PXW6_9CAUD</name>
<feature type="chain" id="PRO_5043070884" description="Tape measure protein" evidence="1">
    <location>
        <begin position="1"/>
        <end position="1000"/>
    </location>
</feature>
<dbReference type="Pfam" id="PF06791">
    <property type="entry name" value="TMP_2"/>
    <property type="match status" value="1"/>
</dbReference>
<dbReference type="GO" id="GO:0046718">
    <property type="term" value="P:symbiont entry into host cell"/>
    <property type="evidence" value="ECO:0007669"/>
    <property type="project" value="UniProtKB-KW"/>
</dbReference>
<dbReference type="HAMAP" id="MF_04138">
    <property type="entry name" value="TMP_LAMBDA"/>
    <property type="match status" value="1"/>
</dbReference>
<keyword evidence="1" id="KW-1160">Virus entry into host cell</keyword>
<proteinExistence type="inferred from homology"/>
<feature type="coiled-coil region" evidence="1">
    <location>
        <begin position="589"/>
        <end position="641"/>
    </location>
</feature>
<dbReference type="InterPro" id="IPR043680">
    <property type="entry name" value="GpH_LAMBDA"/>
</dbReference>
<reference evidence="4" key="1">
    <citation type="submission" date="2023-12" db="EMBL/GenBank/DDBJ databases">
        <title>Determinants of phage host range in porcine enterotoxigenic Escherichia coli.</title>
        <authorList>
            <person name="Gambino M."/>
            <person name="Broensted L."/>
        </authorList>
    </citation>
    <scope>NUCLEOTIDE SEQUENCE</scope>
</reference>